<proteinExistence type="predicted"/>
<evidence type="ECO:0000313" key="3">
    <source>
        <dbReference type="Proteomes" id="UP001327560"/>
    </source>
</evidence>
<feature type="compositionally biased region" description="Polar residues" evidence="1">
    <location>
        <begin position="166"/>
        <end position="176"/>
    </location>
</feature>
<evidence type="ECO:0000256" key="1">
    <source>
        <dbReference type="SAM" id="MobiDB-lite"/>
    </source>
</evidence>
<feature type="region of interest" description="Disordered" evidence="1">
    <location>
        <begin position="256"/>
        <end position="287"/>
    </location>
</feature>
<dbReference type="EMBL" id="CP136898">
    <property type="protein sequence ID" value="WOL20362.1"/>
    <property type="molecule type" value="Genomic_DNA"/>
</dbReference>
<dbReference type="PANTHER" id="PTHR31659:SF9">
    <property type="entry name" value="PROTEIN: UPF0503-LIKE PROTEIN, PUTATIVE (DUF740)-RELATED"/>
    <property type="match status" value="1"/>
</dbReference>
<reference evidence="2 3" key="1">
    <citation type="submission" date="2023-10" db="EMBL/GenBank/DDBJ databases">
        <title>Chromosome-scale genome assembly provides insights into flower coloration mechanisms of Canna indica.</title>
        <authorList>
            <person name="Li C."/>
        </authorList>
    </citation>
    <scope>NUCLEOTIDE SEQUENCE [LARGE SCALE GENOMIC DNA]</scope>
    <source>
        <tissue evidence="2">Flower</tissue>
    </source>
</reference>
<keyword evidence="3" id="KW-1185">Reference proteome</keyword>
<accession>A0AAQ3L6R0</accession>
<gene>
    <name evidence="2" type="ORF">Cni_G29167</name>
</gene>
<dbReference type="AlphaFoldDB" id="A0AAQ3L6R0"/>
<feature type="region of interest" description="Disordered" evidence="1">
    <location>
        <begin position="164"/>
        <end position="185"/>
    </location>
</feature>
<dbReference type="Proteomes" id="UP001327560">
    <property type="component" value="Chromosome 9"/>
</dbReference>
<protein>
    <submittedName>
        <fullName evidence="2">UPF0503 protein, chloroplastic-like isoform X1</fullName>
    </submittedName>
</protein>
<evidence type="ECO:0000313" key="2">
    <source>
        <dbReference type="EMBL" id="WOL20362.1"/>
    </source>
</evidence>
<dbReference type="PANTHER" id="PTHR31659">
    <property type="entry name" value="PROTEIN: UPF0503-LIKE PROTEIN, PUTATIVE (DUF740)-RELATED"/>
    <property type="match status" value="1"/>
</dbReference>
<name>A0AAQ3L6R0_9LILI</name>
<feature type="region of interest" description="Disordered" evidence="1">
    <location>
        <begin position="1"/>
        <end position="20"/>
    </location>
</feature>
<sequence length="621" mass="69154">MDLDIGPPPPPPPPWNHPHRLPPSTCDLHPDETVTGFCASCLRERLAGLDTAPGRRSTSSVSALRSVFARVSASNAPSFLRPELRRCKSFSFARRASASALEPERKSCDVRGRYTLWSLFRQDDMDSGQQCLASSSATDAAAVPAALQAVAGGGIEAECRNLGFPPSSSSVAPTLQTRDEEDDTDEIRVVEPVLEVGTSLEMDVGERVEETEVKPMKEHIDHDVQEKKPPSKDLKEIAGSFWLAASVFSKKLQKWRRKQKDKKQVGKAAAAAMPSNKPPKSSRRLRDTQSEVAIDAFGRRSCDTDPRFSLDAGRMSLDDPRFSLDEPRASWDGYLIGGRSVFARLPPMHSVVEDAPAPAPAVLRSDGLIPVEEDAATPGGSAQTRDYYLDSSSSRRRRSLDRSNSNSTRELPVEFNELRPLSNAKVSPAGGSEFFHFHHVNLLDRDTRDLSSKSLRDEYFGSLDASFRDLREGTTTKKPRKWGKAWNIWGFIQRKSSNRDEANVVDRSFSESWPGLRSQGYNGRILRSNSNVSSRSAFSGNGSSYRGMRRSILETNAHTRKRREELALERNRSARYSPTHSDNGMLRFYLTPMRNSRRNGGSGKARQINSQYFVRNMLGLY</sequence>
<dbReference type="InterPro" id="IPR008004">
    <property type="entry name" value="OCTOPUS-like"/>
</dbReference>
<dbReference type="Pfam" id="PF05340">
    <property type="entry name" value="DUF740"/>
    <property type="match status" value="1"/>
</dbReference>
<feature type="compositionally biased region" description="Pro residues" evidence="1">
    <location>
        <begin position="1"/>
        <end position="16"/>
    </location>
</feature>
<organism evidence="2 3">
    <name type="scientific">Canna indica</name>
    <name type="common">Indian-shot</name>
    <dbReference type="NCBI Taxonomy" id="4628"/>
    <lineage>
        <taxon>Eukaryota</taxon>
        <taxon>Viridiplantae</taxon>
        <taxon>Streptophyta</taxon>
        <taxon>Embryophyta</taxon>
        <taxon>Tracheophyta</taxon>
        <taxon>Spermatophyta</taxon>
        <taxon>Magnoliopsida</taxon>
        <taxon>Liliopsida</taxon>
        <taxon>Zingiberales</taxon>
        <taxon>Cannaceae</taxon>
        <taxon>Canna</taxon>
    </lineage>
</organism>
<feature type="region of interest" description="Disordered" evidence="1">
    <location>
        <begin position="372"/>
        <end position="411"/>
    </location>
</feature>